<organism evidence="2 3">
    <name type="scientific">Neocallimastix californiae</name>
    <dbReference type="NCBI Taxonomy" id="1754190"/>
    <lineage>
        <taxon>Eukaryota</taxon>
        <taxon>Fungi</taxon>
        <taxon>Fungi incertae sedis</taxon>
        <taxon>Chytridiomycota</taxon>
        <taxon>Chytridiomycota incertae sedis</taxon>
        <taxon>Neocallimastigomycetes</taxon>
        <taxon>Neocallimastigales</taxon>
        <taxon>Neocallimastigaceae</taxon>
        <taxon>Neocallimastix</taxon>
    </lineage>
</organism>
<accession>A0A1Y2CH83</accession>
<protein>
    <submittedName>
        <fullName evidence="2">Uncharacterized protein</fullName>
    </submittedName>
</protein>
<dbReference type="STRING" id="1754190.A0A1Y2CH83"/>
<gene>
    <name evidence="2" type="ORF">LY90DRAFT_671347</name>
</gene>
<evidence type="ECO:0000313" key="2">
    <source>
        <dbReference type="EMBL" id="ORY46267.1"/>
    </source>
</evidence>
<feature type="signal peptide" evidence="1">
    <location>
        <begin position="1"/>
        <end position="18"/>
    </location>
</feature>
<reference evidence="2 3" key="1">
    <citation type="submission" date="2016-08" db="EMBL/GenBank/DDBJ databases">
        <title>A Parts List for Fungal Cellulosomes Revealed by Comparative Genomics.</title>
        <authorList>
            <consortium name="DOE Joint Genome Institute"/>
            <person name="Haitjema C.H."/>
            <person name="Gilmore S.P."/>
            <person name="Henske J.K."/>
            <person name="Solomon K.V."/>
            <person name="De Groot R."/>
            <person name="Kuo A."/>
            <person name="Mondo S.J."/>
            <person name="Salamov A.A."/>
            <person name="Labutti K."/>
            <person name="Zhao Z."/>
            <person name="Chiniquy J."/>
            <person name="Barry K."/>
            <person name="Brewer H.M."/>
            <person name="Purvine S.O."/>
            <person name="Wright A.T."/>
            <person name="Boxma B."/>
            <person name="Van Alen T."/>
            <person name="Hackstein J.H."/>
            <person name="Baker S.E."/>
            <person name="Grigoriev I.V."/>
            <person name="O'Malley M.A."/>
        </authorList>
    </citation>
    <scope>NUCLEOTIDE SEQUENCE [LARGE SCALE GENOMIC DNA]</scope>
    <source>
        <strain evidence="2 3">G1</strain>
    </source>
</reference>
<keyword evidence="1" id="KW-0732">Signal</keyword>
<feature type="non-terminal residue" evidence="2">
    <location>
        <position position="214"/>
    </location>
</feature>
<proteinExistence type="predicted"/>
<sequence length="214" mass="24024">MRMRITSILGLLVGSAFAKDSFFGNNDNRTNLFKKSDFIVPKVTISVDKTEINNNFYLYFQCEYNSGALNLIKDEQCYAAPWFNPSDVLNKMFSKGLIDKSSITSSRDLKLIQKSDLTVSELEKLITKYTDSSIEKLLNYDNELLPPPSLDISNATMEINFNGEKQTVSNVSLTLGESNASVFSKLSYDVIIKNGNIEGNSYLQFRADTVDPAF</sequence>
<feature type="chain" id="PRO_5012508346" evidence="1">
    <location>
        <begin position="19"/>
        <end position="214"/>
    </location>
</feature>
<comment type="caution">
    <text evidence="2">The sequence shown here is derived from an EMBL/GenBank/DDBJ whole genome shotgun (WGS) entry which is preliminary data.</text>
</comment>
<evidence type="ECO:0000313" key="3">
    <source>
        <dbReference type="Proteomes" id="UP000193920"/>
    </source>
</evidence>
<dbReference type="AlphaFoldDB" id="A0A1Y2CH83"/>
<keyword evidence="3" id="KW-1185">Reference proteome</keyword>
<dbReference type="Proteomes" id="UP000193920">
    <property type="component" value="Unassembled WGS sequence"/>
</dbReference>
<dbReference type="EMBL" id="MCOG01000108">
    <property type="protein sequence ID" value="ORY46267.1"/>
    <property type="molecule type" value="Genomic_DNA"/>
</dbReference>
<evidence type="ECO:0000256" key="1">
    <source>
        <dbReference type="SAM" id="SignalP"/>
    </source>
</evidence>
<name>A0A1Y2CH83_9FUNG</name>